<dbReference type="GO" id="GO:0005737">
    <property type="term" value="C:cytoplasm"/>
    <property type="evidence" value="ECO:0007669"/>
    <property type="project" value="UniProtKB-SubCell"/>
</dbReference>
<keyword evidence="2 7" id="KW-0540">Nuclease</keyword>
<protein>
    <recommendedName>
        <fullName evidence="7">Endoribonuclease YbeY</fullName>
        <ecNumber evidence="7">3.1.-.-</ecNumber>
    </recommendedName>
</protein>
<feature type="binding site" evidence="7">
    <location>
        <position position="104"/>
    </location>
    <ligand>
        <name>Zn(2+)</name>
        <dbReference type="ChEBI" id="CHEBI:29105"/>
        <note>catalytic</note>
    </ligand>
</feature>
<dbReference type="AlphaFoldDB" id="A0A1G2MU78"/>
<comment type="subcellular location">
    <subcellularLocation>
        <location evidence="7">Cytoplasm</location>
    </subcellularLocation>
</comment>
<keyword evidence="3 7" id="KW-0479">Metal-binding</keyword>
<dbReference type="GO" id="GO:0008270">
    <property type="term" value="F:zinc ion binding"/>
    <property type="evidence" value="ECO:0007669"/>
    <property type="project" value="UniProtKB-UniRule"/>
</dbReference>
<evidence type="ECO:0000256" key="5">
    <source>
        <dbReference type="ARBA" id="ARBA00022801"/>
    </source>
</evidence>
<dbReference type="GO" id="GO:0004222">
    <property type="term" value="F:metalloendopeptidase activity"/>
    <property type="evidence" value="ECO:0007669"/>
    <property type="project" value="InterPro"/>
</dbReference>
<dbReference type="EMBL" id="MHRP01000011">
    <property type="protein sequence ID" value="OHA27440.1"/>
    <property type="molecule type" value="Genomic_DNA"/>
</dbReference>
<feature type="binding site" evidence="7">
    <location>
        <position position="108"/>
    </location>
    <ligand>
        <name>Zn(2+)</name>
        <dbReference type="ChEBI" id="CHEBI:29105"/>
        <note>catalytic</note>
    </ligand>
</feature>
<keyword evidence="4 7" id="KW-0255">Endonuclease</keyword>
<dbReference type="GO" id="GO:0004521">
    <property type="term" value="F:RNA endonuclease activity"/>
    <property type="evidence" value="ECO:0007669"/>
    <property type="project" value="UniProtKB-UniRule"/>
</dbReference>
<evidence type="ECO:0000256" key="6">
    <source>
        <dbReference type="ARBA" id="ARBA00022833"/>
    </source>
</evidence>
<dbReference type="HAMAP" id="MF_00009">
    <property type="entry name" value="Endoribonucl_YbeY"/>
    <property type="match status" value="1"/>
</dbReference>
<keyword evidence="7" id="KW-0963">Cytoplasm</keyword>
<dbReference type="GO" id="GO:0006364">
    <property type="term" value="P:rRNA processing"/>
    <property type="evidence" value="ECO:0007669"/>
    <property type="project" value="UniProtKB-UniRule"/>
</dbReference>
<dbReference type="PANTHER" id="PTHR46986:SF1">
    <property type="entry name" value="ENDORIBONUCLEASE YBEY, CHLOROPLASTIC"/>
    <property type="match status" value="1"/>
</dbReference>
<evidence type="ECO:0000256" key="3">
    <source>
        <dbReference type="ARBA" id="ARBA00022723"/>
    </source>
</evidence>
<name>A0A1G2MU78_9BACT</name>
<accession>A0A1G2MU78</accession>
<dbReference type="PANTHER" id="PTHR46986">
    <property type="entry name" value="ENDORIBONUCLEASE YBEY, CHLOROPLASTIC"/>
    <property type="match status" value="1"/>
</dbReference>
<evidence type="ECO:0000256" key="1">
    <source>
        <dbReference type="ARBA" id="ARBA00010875"/>
    </source>
</evidence>
<organism evidence="8 9">
    <name type="scientific">Candidatus Taylorbacteria bacterium RIFCSPHIGHO2_02_FULL_45_35</name>
    <dbReference type="NCBI Taxonomy" id="1802311"/>
    <lineage>
        <taxon>Bacteria</taxon>
        <taxon>Candidatus Tayloriibacteriota</taxon>
    </lineage>
</organism>
<comment type="similarity">
    <text evidence="1 7">Belongs to the endoribonuclease YbeY family.</text>
</comment>
<dbReference type="Proteomes" id="UP000177943">
    <property type="component" value="Unassembled WGS sequence"/>
</dbReference>
<keyword evidence="5 7" id="KW-0378">Hydrolase</keyword>
<sequence length="153" mass="17587">MRKNKATTFSLTNLSKDKLPRLPFLKMKETVLGKKYELSLVFVTNSLSKKLNRLYRQKNKATDILSFTLGKKTGEIFISQKAAKAEAPKFNQKLSPFIARLFIHGLFHLKGFEHGSTMEYQERQVGRKFGINGEVPINPPERLQRFSRAGKKQ</sequence>
<comment type="function">
    <text evidence="7">Single strand-specific metallo-endoribonuclease involved in late-stage 70S ribosome quality control and in maturation of the 3' terminus of the 16S rRNA.</text>
</comment>
<evidence type="ECO:0000313" key="8">
    <source>
        <dbReference type="EMBL" id="OHA27440.1"/>
    </source>
</evidence>
<dbReference type="EC" id="3.1.-.-" evidence="7"/>
<reference evidence="8 9" key="1">
    <citation type="journal article" date="2016" name="Nat. Commun.">
        <title>Thousands of microbial genomes shed light on interconnected biogeochemical processes in an aquifer system.</title>
        <authorList>
            <person name="Anantharaman K."/>
            <person name="Brown C.T."/>
            <person name="Hug L.A."/>
            <person name="Sharon I."/>
            <person name="Castelle C.J."/>
            <person name="Probst A.J."/>
            <person name="Thomas B.C."/>
            <person name="Singh A."/>
            <person name="Wilkins M.J."/>
            <person name="Karaoz U."/>
            <person name="Brodie E.L."/>
            <person name="Williams K.H."/>
            <person name="Hubbard S.S."/>
            <person name="Banfield J.F."/>
        </authorList>
    </citation>
    <scope>NUCLEOTIDE SEQUENCE [LARGE SCALE GENOMIC DNA]</scope>
</reference>
<feature type="binding site" evidence="7">
    <location>
        <position position="114"/>
    </location>
    <ligand>
        <name>Zn(2+)</name>
        <dbReference type="ChEBI" id="CHEBI:29105"/>
        <note>catalytic</note>
    </ligand>
</feature>
<evidence type="ECO:0000256" key="2">
    <source>
        <dbReference type="ARBA" id="ARBA00022722"/>
    </source>
</evidence>
<dbReference type="Pfam" id="PF02130">
    <property type="entry name" value="YbeY"/>
    <property type="match status" value="1"/>
</dbReference>
<comment type="caution">
    <text evidence="8">The sequence shown here is derived from an EMBL/GenBank/DDBJ whole genome shotgun (WGS) entry which is preliminary data.</text>
</comment>
<dbReference type="NCBIfam" id="TIGR00043">
    <property type="entry name" value="rRNA maturation RNase YbeY"/>
    <property type="match status" value="1"/>
</dbReference>
<keyword evidence="6 7" id="KW-0862">Zinc</keyword>
<evidence type="ECO:0000256" key="7">
    <source>
        <dbReference type="HAMAP-Rule" id="MF_00009"/>
    </source>
</evidence>
<evidence type="ECO:0000313" key="9">
    <source>
        <dbReference type="Proteomes" id="UP000177943"/>
    </source>
</evidence>
<keyword evidence="7" id="KW-0690">Ribosome biogenesis</keyword>
<dbReference type="InterPro" id="IPR002036">
    <property type="entry name" value="YbeY"/>
</dbReference>
<dbReference type="SUPFAM" id="SSF55486">
    <property type="entry name" value="Metalloproteases ('zincins'), catalytic domain"/>
    <property type="match status" value="1"/>
</dbReference>
<keyword evidence="7" id="KW-0698">rRNA processing</keyword>
<proteinExistence type="inferred from homology"/>
<dbReference type="InterPro" id="IPR023091">
    <property type="entry name" value="MetalPrtase_cat_dom_sf_prd"/>
</dbReference>
<dbReference type="Gene3D" id="3.40.390.30">
    <property type="entry name" value="Metalloproteases ('zincins'), catalytic domain"/>
    <property type="match status" value="1"/>
</dbReference>
<evidence type="ECO:0000256" key="4">
    <source>
        <dbReference type="ARBA" id="ARBA00022759"/>
    </source>
</evidence>
<gene>
    <name evidence="7" type="primary">ybeY</name>
    <name evidence="8" type="ORF">A3D56_00585</name>
</gene>
<comment type="cofactor">
    <cofactor evidence="7">
        <name>Zn(2+)</name>
        <dbReference type="ChEBI" id="CHEBI:29105"/>
    </cofactor>
    <text evidence="7">Binds 1 zinc ion.</text>
</comment>